<sequence length="192" mass="21594">MLKNAVNKALSCTVIVAIVGFSAMAHDQAQVQKPATPVTPLGSAKLHHVAISVTNFQETVRWYQDKLGFRVTGRRDLPQLSTQQAFLELNGIRLEVFARKSSFRVQPPVTNVPDDLLIQGYKHLAIVVDDLDIVAAELRRKGVKFLWEPRVDEALKLKLCFIQDNNGNLIELVEELKQTKFSSLLASVYLNW</sequence>
<protein>
    <submittedName>
        <fullName evidence="4">VOC family protein</fullName>
    </submittedName>
</protein>
<evidence type="ECO:0000259" key="3">
    <source>
        <dbReference type="PROSITE" id="PS51819"/>
    </source>
</evidence>
<keyword evidence="1" id="KW-0479">Metal-binding</keyword>
<comment type="caution">
    <text evidence="4">The sequence shown here is derived from an EMBL/GenBank/DDBJ whole genome shotgun (WGS) entry which is preliminary data.</text>
</comment>
<accession>A0ABR8DZU9</accession>
<evidence type="ECO:0000256" key="2">
    <source>
        <dbReference type="SAM" id="SignalP"/>
    </source>
</evidence>
<gene>
    <name evidence="4" type="ORF">H6G97_37725</name>
</gene>
<keyword evidence="2" id="KW-0732">Signal</keyword>
<dbReference type="SUPFAM" id="SSF54593">
    <property type="entry name" value="Glyoxalase/Bleomycin resistance protein/Dihydroxybiphenyl dioxygenase"/>
    <property type="match status" value="1"/>
</dbReference>
<evidence type="ECO:0000313" key="4">
    <source>
        <dbReference type="EMBL" id="MBD2534876.1"/>
    </source>
</evidence>
<dbReference type="EMBL" id="JACJSI010000206">
    <property type="protein sequence ID" value="MBD2534876.1"/>
    <property type="molecule type" value="Genomic_DNA"/>
</dbReference>
<evidence type="ECO:0000256" key="1">
    <source>
        <dbReference type="ARBA" id="ARBA00022723"/>
    </source>
</evidence>
<feature type="domain" description="VOC" evidence="3">
    <location>
        <begin position="45"/>
        <end position="175"/>
    </location>
</feature>
<dbReference type="Pfam" id="PF00903">
    <property type="entry name" value="Glyoxalase"/>
    <property type="match status" value="1"/>
</dbReference>
<dbReference type="InterPro" id="IPR004360">
    <property type="entry name" value="Glyas_Fos-R_dOase_dom"/>
</dbReference>
<dbReference type="InterPro" id="IPR051785">
    <property type="entry name" value="MMCE/EMCE_epimerase"/>
</dbReference>
<dbReference type="Proteomes" id="UP000623440">
    <property type="component" value="Unassembled WGS sequence"/>
</dbReference>
<name>A0ABR8DZU9_9NOSO</name>
<proteinExistence type="predicted"/>
<keyword evidence="5" id="KW-1185">Reference proteome</keyword>
<dbReference type="PANTHER" id="PTHR43048:SF3">
    <property type="entry name" value="METHYLMALONYL-COA EPIMERASE, MITOCHONDRIAL"/>
    <property type="match status" value="1"/>
</dbReference>
<dbReference type="PROSITE" id="PS51819">
    <property type="entry name" value="VOC"/>
    <property type="match status" value="1"/>
</dbReference>
<dbReference type="InterPro" id="IPR037523">
    <property type="entry name" value="VOC_core"/>
</dbReference>
<dbReference type="Gene3D" id="3.10.180.10">
    <property type="entry name" value="2,3-Dihydroxybiphenyl 1,2-Dioxygenase, domain 1"/>
    <property type="match status" value="1"/>
</dbReference>
<organism evidence="4 5">
    <name type="scientific">Nostoc flagelliforme FACHB-838</name>
    <dbReference type="NCBI Taxonomy" id="2692904"/>
    <lineage>
        <taxon>Bacteria</taxon>
        <taxon>Bacillati</taxon>
        <taxon>Cyanobacteriota</taxon>
        <taxon>Cyanophyceae</taxon>
        <taxon>Nostocales</taxon>
        <taxon>Nostocaceae</taxon>
        <taxon>Nostoc</taxon>
    </lineage>
</organism>
<evidence type="ECO:0000313" key="5">
    <source>
        <dbReference type="Proteomes" id="UP000623440"/>
    </source>
</evidence>
<reference evidence="4 5" key="1">
    <citation type="journal article" date="2020" name="ISME J.">
        <title>Comparative genomics reveals insights into cyanobacterial evolution and habitat adaptation.</title>
        <authorList>
            <person name="Chen M.Y."/>
            <person name="Teng W.K."/>
            <person name="Zhao L."/>
            <person name="Hu C.X."/>
            <person name="Zhou Y.K."/>
            <person name="Han B.P."/>
            <person name="Song L.R."/>
            <person name="Shu W.S."/>
        </authorList>
    </citation>
    <scope>NUCLEOTIDE SEQUENCE [LARGE SCALE GENOMIC DNA]</scope>
    <source>
        <strain evidence="4 5">FACHB-838</strain>
    </source>
</reference>
<feature type="chain" id="PRO_5045565240" evidence="2">
    <location>
        <begin position="26"/>
        <end position="192"/>
    </location>
</feature>
<feature type="signal peptide" evidence="2">
    <location>
        <begin position="1"/>
        <end position="25"/>
    </location>
</feature>
<dbReference type="RefSeq" id="WP_190945755.1">
    <property type="nucleotide sequence ID" value="NZ_JACJSI010000206.1"/>
</dbReference>
<dbReference type="InterPro" id="IPR029068">
    <property type="entry name" value="Glyas_Bleomycin-R_OHBP_Dase"/>
</dbReference>
<dbReference type="PANTHER" id="PTHR43048">
    <property type="entry name" value="METHYLMALONYL-COA EPIMERASE"/>
    <property type="match status" value="1"/>
</dbReference>